<organism evidence="1 2">
    <name type="scientific">Aspergillus oryzae</name>
    <name type="common">Yellow koji mold</name>
    <dbReference type="NCBI Taxonomy" id="5062"/>
    <lineage>
        <taxon>Eukaryota</taxon>
        <taxon>Fungi</taxon>
        <taxon>Dikarya</taxon>
        <taxon>Ascomycota</taxon>
        <taxon>Pezizomycotina</taxon>
        <taxon>Eurotiomycetes</taxon>
        <taxon>Eurotiomycetidae</taxon>
        <taxon>Eurotiales</taxon>
        <taxon>Aspergillaceae</taxon>
        <taxon>Aspergillus</taxon>
        <taxon>Aspergillus subgen. Circumdati</taxon>
    </lineage>
</organism>
<evidence type="ECO:0000313" key="2">
    <source>
        <dbReference type="Proteomes" id="UP001165205"/>
    </source>
</evidence>
<accession>A0AAN4Z0V8</accession>
<sequence length="102" mass="11208">MSGVVSTQYFQLNIAIHTAYARVRTGGKCSSDVLPPTFLICKSESPMSVLKYSNQQSDKNGEDCQCDFRNGSPHGDRELIYVDQLPGISSAICCQIISDENK</sequence>
<dbReference type="EMBL" id="BSYA01000260">
    <property type="protein sequence ID" value="GMG37815.1"/>
    <property type="molecule type" value="Genomic_DNA"/>
</dbReference>
<reference evidence="1" key="1">
    <citation type="submission" date="2023-04" db="EMBL/GenBank/DDBJ databases">
        <title>Aspergillus oryzae NBRC 4228.</title>
        <authorList>
            <person name="Ichikawa N."/>
            <person name="Sato H."/>
            <person name="Tonouchi N."/>
        </authorList>
    </citation>
    <scope>NUCLEOTIDE SEQUENCE</scope>
    <source>
        <strain evidence="1">NBRC 4228</strain>
    </source>
</reference>
<evidence type="ECO:0000313" key="1">
    <source>
        <dbReference type="EMBL" id="GMG37815.1"/>
    </source>
</evidence>
<comment type="caution">
    <text evidence="1">The sequence shown here is derived from an EMBL/GenBank/DDBJ whole genome shotgun (WGS) entry which is preliminary data.</text>
</comment>
<dbReference type="AlphaFoldDB" id="A0AAN4Z0V8"/>
<name>A0AAN4Z0V8_ASPOZ</name>
<proteinExistence type="predicted"/>
<protein>
    <submittedName>
        <fullName evidence="1">Unnamed protein product</fullName>
    </submittedName>
</protein>
<dbReference type="Proteomes" id="UP001165205">
    <property type="component" value="Unassembled WGS sequence"/>
</dbReference>
<gene>
    <name evidence="1" type="ORF">Aory04_001261300</name>
</gene>